<dbReference type="Gene3D" id="3.30.565.10">
    <property type="entry name" value="Histidine kinase-like ATPase, C-terminal domain"/>
    <property type="match status" value="1"/>
</dbReference>
<protein>
    <recommendedName>
        <fullName evidence="2">Histidine kinase/HSP90-like ATPase domain-containing protein</fullName>
    </recommendedName>
</protein>
<keyword evidence="1" id="KW-0418">Kinase</keyword>
<dbReference type="InterPro" id="IPR036890">
    <property type="entry name" value="HATPase_C_sf"/>
</dbReference>
<dbReference type="SUPFAM" id="SSF55874">
    <property type="entry name" value="ATPase domain of HSP90 chaperone/DNA topoisomerase II/histidine kinase"/>
    <property type="match status" value="1"/>
</dbReference>
<dbReference type="Pfam" id="PF13581">
    <property type="entry name" value="HATPase_c_2"/>
    <property type="match status" value="1"/>
</dbReference>
<dbReference type="CDD" id="cd16936">
    <property type="entry name" value="HATPase_RsbW-like"/>
    <property type="match status" value="1"/>
</dbReference>
<organism evidence="3 4">
    <name type="scientific">Streptomyces sanyensis</name>
    <dbReference type="NCBI Taxonomy" id="568869"/>
    <lineage>
        <taxon>Bacteria</taxon>
        <taxon>Bacillati</taxon>
        <taxon>Actinomycetota</taxon>
        <taxon>Actinomycetes</taxon>
        <taxon>Kitasatosporales</taxon>
        <taxon>Streptomycetaceae</taxon>
        <taxon>Streptomyces</taxon>
    </lineage>
</organism>
<evidence type="ECO:0000256" key="1">
    <source>
        <dbReference type="ARBA" id="ARBA00022527"/>
    </source>
</evidence>
<comment type="caution">
    <text evidence="3">The sequence shown here is derived from an EMBL/GenBank/DDBJ whole genome shotgun (WGS) entry which is preliminary data.</text>
</comment>
<reference evidence="4" key="1">
    <citation type="journal article" date="2019" name="Int. J. Syst. Evol. Microbiol.">
        <title>The Global Catalogue of Microorganisms (GCM) 10K type strain sequencing project: providing services to taxonomists for standard genome sequencing and annotation.</title>
        <authorList>
            <consortium name="The Broad Institute Genomics Platform"/>
            <consortium name="The Broad Institute Genome Sequencing Center for Infectious Disease"/>
            <person name="Wu L."/>
            <person name="Ma J."/>
        </authorList>
    </citation>
    <scope>NUCLEOTIDE SEQUENCE [LARGE SCALE GENOMIC DNA]</scope>
    <source>
        <strain evidence="4">JCM 18324</strain>
    </source>
</reference>
<sequence>MNRDALTTPLLDASPAADTFRHGFEVPARAESVSRARRRVDEVLHRWGVSGDDRETALLVVSELVTNAVVHTGGHLVSCVLHRTADRLRVTVHDQGSGPSGPRVCREARGERGRGLLLVEAVSLAWGSYDGERGAGRSVWCELPLHPDAFPAEGPGSGPRGAAWPC</sequence>
<evidence type="ECO:0000259" key="2">
    <source>
        <dbReference type="Pfam" id="PF13581"/>
    </source>
</evidence>
<dbReference type="PANTHER" id="PTHR35526:SF3">
    <property type="entry name" value="ANTI-SIGMA-F FACTOR RSBW"/>
    <property type="match status" value="1"/>
</dbReference>
<evidence type="ECO:0000313" key="4">
    <source>
        <dbReference type="Proteomes" id="UP001501147"/>
    </source>
</evidence>
<name>A0ABP8ZQD5_9ACTN</name>
<dbReference type="PANTHER" id="PTHR35526">
    <property type="entry name" value="ANTI-SIGMA-F FACTOR RSBW-RELATED"/>
    <property type="match status" value="1"/>
</dbReference>
<dbReference type="InterPro" id="IPR050267">
    <property type="entry name" value="Anti-sigma-factor_SerPK"/>
</dbReference>
<dbReference type="InterPro" id="IPR003594">
    <property type="entry name" value="HATPase_dom"/>
</dbReference>
<keyword evidence="1" id="KW-0808">Transferase</keyword>
<evidence type="ECO:0000313" key="3">
    <source>
        <dbReference type="EMBL" id="GAA4762356.1"/>
    </source>
</evidence>
<dbReference type="RefSeq" id="WP_345608801.1">
    <property type="nucleotide sequence ID" value="NZ_BAABJV010000001.1"/>
</dbReference>
<dbReference type="Proteomes" id="UP001501147">
    <property type="component" value="Unassembled WGS sequence"/>
</dbReference>
<feature type="domain" description="Histidine kinase/HSP90-like ATPase" evidence="2">
    <location>
        <begin position="26"/>
        <end position="129"/>
    </location>
</feature>
<proteinExistence type="predicted"/>
<dbReference type="EMBL" id="BAABJV010000001">
    <property type="protein sequence ID" value="GAA4762356.1"/>
    <property type="molecule type" value="Genomic_DNA"/>
</dbReference>
<keyword evidence="1" id="KW-0723">Serine/threonine-protein kinase</keyword>
<gene>
    <name evidence="3" type="ORF">GCM10023329_04770</name>
</gene>
<accession>A0ABP8ZQD5</accession>
<keyword evidence="4" id="KW-1185">Reference proteome</keyword>